<dbReference type="FunFam" id="1.10.600.10:FF:000008">
    <property type="entry name" value="Farnesyl pyrophosphate synthase"/>
    <property type="match status" value="1"/>
</dbReference>
<organism evidence="8">
    <name type="scientific">Aster ageratoides</name>
    <dbReference type="NCBI Taxonomy" id="714451"/>
    <lineage>
        <taxon>Eukaryota</taxon>
        <taxon>Viridiplantae</taxon>
        <taxon>Streptophyta</taxon>
        <taxon>Embryophyta</taxon>
        <taxon>Tracheophyta</taxon>
        <taxon>Spermatophyta</taxon>
        <taxon>Magnoliopsida</taxon>
        <taxon>eudicotyledons</taxon>
        <taxon>Gunneridae</taxon>
        <taxon>Pentapetalae</taxon>
        <taxon>asterids</taxon>
        <taxon>campanulids</taxon>
        <taxon>Asterales</taxon>
        <taxon>Asteraceae</taxon>
        <taxon>Asteroideae</taxon>
        <taxon>Astereae</taxon>
        <taxon>Australasian lineages</taxon>
        <taxon>Asterinae</taxon>
        <taxon>Aster</taxon>
    </lineage>
</organism>
<keyword evidence="4" id="KW-0479">Metal-binding</keyword>
<sequence>MVRALSVVDSYRLLKEEQLTDDEVFLACALGWSIEWLQAYLLVHDDIMDDSPTRRGHPCWFRLPEVGMTAVNDSVILRNHISRILKKYFQKKPYYVHLLDLFNEVEFQTVSGQMIDAIATHVGKKDLSKYTLSLNRRIVAYKTAYYTFYLPVACALLMFGENLDDHIQMKDILVEIGIYYQVQNDYLDAFGDPDVVGKSGTDIEERRCSWLVAKALELANKEQKKILTENYGIKDPACVANVKELYHTLNLEGAYEDYENKTYEELVKSVEAYPNKAVQAVLKSCLRKIYRKHK</sequence>
<evidence type="ECO:0000256" key="6">
    <source>
        <dbReference type="ARBA" id="ARBA00023229"/>
    </source>
</evidence>
<dbReference type="GO" id="GO:0045337">
    <property type="term" value="P:farnesyl diphosphate biosynthetic process"/>
    <property type="evidence" value="ECO:0007669"/>
    <property type="project" value="TreeGrafter"/>
</dbReference>
<evidence type="ECO:0000256" key="5">
    <source>
        <dbReference type="ARBA" id="ARBA00022842"/>
    </source>
</evidence>
<comment type="cofactor">
    <cofactor evidence="1">
        <name>Mg(2+)</name>
        <dbReference type="ChEBI" id="CHEBI:18420"/>
    </cofactor>
</comment>
<dbReference type="GO" id="GO:0005737">
    <property type="term" value="C:cytoplasm"/>
    <property type="evidence" value="ECO:0007669"/>
    <property type="project" value="TreeGrafter"/>
</dbReference>
<evidence type="ECO:0000256" key="4">
    <source>
        <dbReference type="ARBA" id="ARBA00022723"/>
    </source>
</evidence>
<dbReference type="PROSITE" id="PS00723">
    <property type="entry name" value="POLYPRENYL_SYNTHASE_1"/>
    <property type="match status" value="1"/>
</dbReference>
<dbReference type="Pfam" id="PF00348">
    <property type="entry name" value="polyprenyl_synt"/>
    <property type="match status" value="1"/>
</dbReference>
<dbReference type="InterPro" id="IPR039702">
    <property type="entry name" value="FPS1-like"/>
</dbReference>
<gene>
    <name evidence="8" type="primary">CDS</name>
</gene>
<keyword evidence="6" id="KW-0414">Isoprene biosynthesis</keyword>
<reference evidence="8" key="1">
    <citation type="journal article" date="2012" name="BMC Evol. Biol.">
        <title>Adaptive evolution of the chrysanthemyl diphosphate synthase gene involved in irregular monoterpene metabolism.</title>
        <authorList>
            <person name="Liu P.L."/>
            <person name="Wan J.N."/>
            <person name="Guo Y.P."/>
            <person name="Ge S."/>
            <person name="Rao G.Y."/>
        </authorList>
    </citation>
    <scope>NUCLEOTIDE SEQUENCE</scope>
</reference>
<evidence type="ECO:0000256" key="7">
    <source>
        <dbReference type="RuleBase" id="RU004466"/>
    </source>
</evidence>
<dbReference type="InterPro" id="IPR033749">
    <property type="entry name" value="Polyprenyl_synt_CS"/>
</dbReference>
<name>K7X494_9ASTR</name>
<dbReference type="AlphaFoldDB" id="K7X494"/>
<dbReference type="EMBL" id="JX424563">
    <property type="protein sequence ID" value="AFW98449.1"/>
    <property type="molecule type" value="mRNA"/>
</dbReference>
<keyword evidence="3 7" id="KW-0808">Transferase</keyword>
<dbReference type="Gene3D" id="1.10.600.10">
    <property type="entry name" value="Farnesyl Diphosphate Synthase"/>
    <property type="match status" value="1"/>
</dbReference>
<dbReference type="SUPFAM" id="SSF48576">
    <property type="entry name" value="Terpenoid synthases"/>
    <property type="match status" value="1"/>
</dbReference>
<accession>K7X494</accession>
<dbReference type="GO" id="GO:0046872">
    <property type="term" value="F:metal ion binding"/>
    <property type="evidence" value="ECO:0007669"/>
    <property type="project" value="UniProtKB-KW"/>
</dbReference>
<dbReference type="InterPro" id="IPR008949">
    <property type="entry name" value="Isoprenoid_synthase_dom_sf"/>
</dbReference>
<evidence type="ECO:0000256" key="1">
    <source>
        <dbReference type="ARBA" id="ARBA00001946"/>
    </source>
</evidence>
<dbReference type="GO" id="GO:0004161">
    <property type="term" value="F:dimethylallyltranstransferase activity"/>
    <property type="evidence" value="ECO:0007669"/>
    <property type="project" value="TreeGrafter"/>
</dbReference>
<dbReference type="CDD" id="cd00685">
    <property type="entry name" value="Trans_IPPS_HT"/>
    <property type="match status" value="1"/>
</dbReference>
<dbReference type="GO" id="GO:0004337">
    <property type="term" value="F:(2E,6E)-farnesyl diphosphate synthase activity"/>
    <property type="evidence" value="ECO:0007669"/>
    <property type="project" value="TreeGrafter"/>
</dbReference>
<evidence type="ECO:0000313" key="8">
    <source>
        <dbReference type="EMBL" id="AFW98449.1"/>
    </source>
</evidence>
<dbReference type="SFLD" id="SFLDS00005">
    <property type="entry name" value="Isoprenoid_Synthase_Type_I"/>
    <property type="match status" value="1"/>
</dbReference>
<protein>
    <submittedName>
        <fullName evidence="8">Chrysanthemyl diphosphate synthase</fullName>
    </submittedName>
</protein>
<evidence type="ECO:0000256" key="3">
    <source>
        <dbReference type="ARBA" id="ARBA00022679"/>
    </source>
</evidence>
<dbReference type="PANTHER" id="PTHR11525:SF0">
    <property type="entry name" value="FARNESYL PYROPHOSPHATE SYNTHASE"/>
    <property type="match status" value="1"/>
</dbReference>
<evidence type="ECO:0000256" key="2">
    <source>
        <dbReference type="ARBA" id="ARBA00006706"/>
    </source>
</evidence>
<proteinExistence type="evidence at transcript level"/>
<comment type="similarity">
    <text evidence="2 7">Belongs to the FPP/GGPP synthase family.</text>
</comment>
<keyword evidence="5" id="KW-0460">Magnesium</keyword>
<dbReference type="PANTHER" id="PTHR11525">
    <property type="entry name" value="FARNESYL-PYROPHOSPHATE SYNTHETASE"/>
    <property type="match status" value="1"/>
</dbReference>
<dbReference type="InterPro" id="IPR000092">
    <property type="entry name" value="Polyprenyl_synt"/>
</dbReference>
<reference evidence="8" key="2">
    <citation type="submission" date="2012-07" db="EMBL/GenBank/DDBJ databases">
        <authorList>
            <person name="Pang Q.X."/>
            <person name="Liu X.M."/>
            <person name="Sun H.H."/>
            <person name="Zhang S.C."/>
            <person name="Song X.H."/>
            <person name="Zhang X.F."/>
            <person name="Zhang M."/>
            <person name="Bai Y."/>
            <person name="Gao L.L."/>
            <person name="Zhao B.S."/>
        </authorList>
    </citation>
    <scope>NUCLEOTIDE SEQUENCE</scope>
</reference>